<proteinExistence type="predicted"/>
<comment type="caution">
    <text evidence="1">The sequence shown here is derived from an EMBL/GenBank/DDBJ whole genome shotgun (WGS) entry which is preliminary data.</text>
</comment>
<dbReference type="Proteomes" id="UP000758603">
    <property type="component" value="Unassembled WGS sequence"/>
</dbReference>
<evidence type="ECO:0000313" key="1">
    <source>
        <dbReference type="EMBL" id="KAH6657867.1"/>
    </source>
</evidence>
<dbReference type="GeneID" id="70134721"/>
<dbReference type="AlphaFoldDB" id="A0A9P8USW3"/>
<name>A0A9P8USW3_9PEZI</name>
<evidence type="ECO:0000313" key="2">
    <source>
        <dbReference type="Proteomes" id="UP000758603"/>
    </source>
</evidence>
<keyword evidence="2" id="KW-1185">Reference proteome</keyword>
<dbReference type="EMBL" id="JAGPXC010000002">
    <property type="protein sequence ID" value="KAH6657867.1"/>
    <property type="molecule type" value="Genomic_DNA"/>
</dbReference>
<accession>A0A9P8USW3</accession>
<gene>
    <name evidence="1" type="ORF">BKA67DRAFT_643801</name>
</gene>
<reference evidence="1" key="1">
    <citation type="journal article" date="2021" name="Nat. Commun.">
        <title>Genetic determinants of endophytism in the Arabidopsis root mycobiome.</title>
        <authorList>
            <person name="Mesny F."/>
            <person name="Miyauchi S."/>
            <person name="Thiergart T."/>
            <person name="Pickel B."/>
            <person name="Atanasova L."/>
            <person name="Karlsson M."/>
            <person name="Huettel B."/>
            <person name="Barry K.W."/>
            <person name="Haridas S."/>
            <person name="Chen C."/>
            <person name="Bauer D."/>
            <person name="Andreopoulos W."/>
            <person name="Pangilinan J."/>
            <person name="LaButti K."/>
            <person name="Riley R."/>
            <person name="Lipzen A."/>
            <person name="Clum A."/>
            <person name="Drula E."/>
            <person name="Henrissat B."/>
            <person name="Kohler A."/>
            <person name="Grigoriev I.V."/>
            <person name="Martin F.M."/>
            <person name="Hacquard S."/>
        </authorList>
    </citation>
    <scope>NUCLEOTIDE SEQUENCE</scope>
    <source>
        <strain evidence="1">MPI-SDFR-AT-0073</strain>
    </source>
</reference>
<organism evidence="1 2">
    <name type="scientific">Truncatella angustata</name>
    <dbReference type="NCBI Taxonomy" id="152316"/>
    <lineage>
        <taxon>Eukaryota</taxon>
        <taxon>Fungi</taxon>
        <taxon>Dikarya</taxon>
        <taxon>Ascomycota</taxon>
        <taxon>Pezizomycotina</taxon>
        <taxon>Sordariomycetes</taxon>
        <taxon>Xylariomycetidae</taxon>
        <taxon>Amphisphaeriales</taxon>
        <taxon>Sporocadaceae</taxon>
        <taxon>Truncatella</taxon>
    </lineage>
</organism>
<dbReference type="RefSeq" id="XP_045962101.1">
    <property type="nucleotide sequence ID" value="XM_046105830.1"/>
</dbReference>
<feature type="non-terminal residue" evidence="1">
    <location>
        <position position="1"/>
    </location>
</feature>
<sequence>SKSSSSGRPAARTPSVRRSYFLASIQAAIAVAGTFLHCKIGIRLVSESKVGGLRSIFAPSRPRKVVGQEAQIAATGHRHDCPLVTSGQFGRPSVEQPYPRQRIAVQKHDFRVI</sequence>
<protein>
    <submittedName>
        <fullName evidence="1">Uncharacterized protein</fullName>
    </submittedName>
</protein>